<dbReference type="GO" id="GO:0005975">
    <property type="term" value="P:carbohydrate metabolic process"/>
    <property type="evidence" value="ECO:0007669"/>
    <property type="project" value="InterPro"/>
</dbReference>
<dbReference type="Pfam" id="PF13385">
    <property type="entry name" value="Laminin_G_3"/>
    <property type="match status" value="1"/>
</dbReference>
<dbReference type="InterPro" id="IPR017853">
    <property type="entry name" value="GH"/>
</dbReference>
<dbReference type="InterPro" id="IPR001579">
    <property type="entry name" value="Glyco_hydro_18_chit_AS"/>
</dbReference>
<dbReference type="EMBL" id="JACHCA010000012">
    <property type="protein sequence ID" value="MBB6129961.1"/>
    <property type="molecule type" value="Genomic_DNA"/>
</dbReference>
<comment type="caution">
    <text evidence="10">The sequence shown here is derived from an EMBL/GenBank/DDBJ whole genome shotgun (WGS) entry which is preliminary data.</text>
</comment>
<dbReference type="Gene3D" id="2.60.120.200">
    <property type="match status" value="1"/>
</dbReference>
<feature type="chain" id="PRO_5032645607" description="mannosyl-glycoprotein endo-beta-N-acetylglucosaminidase" evidence="8">
    <location>
        <begin position="22"/>
        <end position="570"/>
    </location>
</feature>
<evidence type="ECO:0000259" key="9">
    <source>
        <dbReference type="SMART" id="SM00560"/>
    </source>
</evidence>
<organism evidence="10 11">
    <name type="scientific">Mucilaginibacter lappiensis</name>
    <dbReference type="NCBI Taxonomy" id="354630"/>
    <lineage>
        <taxon>Bacteria</taxon>
        <taxon>Pseudomonadati</taxon>
        <taxon>Bacteroidota</taxon>
        <taxon>Sphingobacteriia</taxon>
        <taxon>Sphingobacteriales</taxon>
        <taxon>Sphingobacteriaceae</taxon>
        <taxon>Mucilaginibacter</taxon>
    </lineage>
</organism>
<accession>A0A841JQ16</accession>
<dbReference type="InterPro" id="IPR057016">
    <property type="entry name" value="EndoS_F2-like_TIM-barrel"/>
</dbReference>
<dbReference type="PROSITE" id="PS51257">
    <property type="entry name" value="PROKAR_LIPOPROTEIN"/>
    <property type="match status" value="1"/>
</dbReference>
<dbReference type="RefSeq" id="WP_183588891.1">
    <property type="nucleotide sequence ID" value="NZ_JACHCA010000012.1"/>
</dbReference>
<keyword evidence="6" id="KW-0326">Glycosidase</keyword>
<evidence type="ECO:0000313" key="10">
    <source>
        <dbReference type="EMBL" id="MBB6129961.1"/>
    </source>
</evidence>
<evidence type="ECO:0000256" key="1">
    <source>
        <dbReference type="ARBA" id="ARBA00009336"/>
    </source>
</evidence>
<evidence type="ECO:0000256" key="6">
    <source>
        <dbReference type="ARBA" id="ARBA00023295"/>
    </source>
</evidence>
<feature type="domain" description="LamG-like jellyroll fold" evidence="9">
    <location>
        <begin position="362"/>
        <end position="505"/>
    </location>
</feature>
<sequence>MKKNIFVVKTWLFMLCPCVIAGVTSCKKDIHNGTKQPAVNSVASHLNTTSTNADLIAYKNSAHQLMVGYYRTWGDKTVSGDVNGPAMTDMPDSVDIISNFTDYTPPSSPYWPALKNTYIPALHAKGTKIVNTQGLPNTTSDTSYTNHYTNNSTGYAAWALATYNSYNAMGYDGIDLDVESIPSGATLTADVGLMSALSQYFGPKATTGKLLILDTNEDGTSSFFRQVSTFISYLYQQAYWRQTSSLTGTFNTYSAYIRPNQFIPIVDFEDGSGDGQNSSYVYNPVQIYQYASWQPTQGTKGGVGSYGIDNEYYQIANGVHNIYTRHAIQMMNPPQTTSSTNAVSLSSGKISAGDVTQLKSASAFTLESWVYFNAIGSWNNILAKSNTSTDRIAIQTGGGDNSLYVILGNGSNSYGYTTANAVAAGQWYHVAVVFDGTQSSNASKLKLYINGTLQTLTFSGTIPSSTSSTNTAAFLAGSETTTSTNTYLSGKIDEIRVWNAALSQSTISAWMNKSLGTCHPNASNLKLYWQLDNAASNTAAVASLGTTYAGTITNGVYTASTQASTASGCP</sequence>
<dbReference type="SUPFAM" id="SSF51445">
    <property type="entry name" value="(Trans)glycosidases"/>
    <property type="match status" value="1"/>
</dbReference>
<protein>
    <recommendedName>
        <fullName evidence="2">mannosyl-glycoprotein endo-beta-N-acetylglucosaminidase</fullName>
        <ecNumber evidence="2">3.2.1.96</ecNumber>
    </recommendedName>
</protein>
<evidence type="ECO:0000313" key="11">
    <source>
        <dbReference type="Proteomes" id="UP000548326"/>
    </source>
</evidence>
<keyword evidence="4" id="KW-0378">Hydrolase</keyword>
<dbReference type="Pfam" id="PF23916">
    <property type="entry name" value="TIM-barrel_EndoS"/>
    <property type="match status" value="1"/>
</dbReference>
<dbReference type="Gene3D" id="3.20.20.80">
    <property type="entry name" value="Glycosidases"/>
    <property type="match status" value="1"/>
</dbReference>
<comment type="similarity">
    <text evidence="1">Belongs to the glycosyl hydrolase 18 family.</text>
</comment>
<dbReference type="GO" id="GO:0033925">
    <property type="term" value="F:mannosyl-glycoprotein endo-beta-N-acetylglucosaminidase activity"/>
    <property type="evidence" value="ECO:0007669"/>
    <property type="project" value="UniProtKB-EC"/>
</dbReference>
<dbReference type="SMART" id="SM00560">
    <property type="entry name" value="LamGL"/>
    <property type="match status" value="1"/>
</dbReference>
<evidence type="ECO:0000256" key="4">
    <source>
        <dbReference type="ARBA" id="ARBA00022801"/>
    </source>
</evidence>
<name>A0A841JQ16_9SPHI</name>
<evidence type="ECO:0000256" key="2">
    <source>
        <dbReference type="ARBA" id="ARBA00012566"/>
    </source>
</evidence>
<dbReference type="Proteomes" id="UP000548326">
    <property type="component" value="Unassembled WGS sequence"/>
</dbReference>
<evidence type="ECO:0000256" key="3">
    <source>
        <dbReference type="ARBA" id="ARBA00022729"/>
    </source>
</evidence>
<dbReference type="SUPFAM" id="SSF49899">
    <property type="entry name" value="Concanavalin A-like lectins/glucanases"/>
    <property type="match status" value="1"/>
</dbReference>
<evidence type="ECO:0000256" key="8">
    <source>
        <dbReference type="SAM" id="SignalP"/>
    </source>
</evidence>
<gene>
    <name evidence="10" type="ORF">HDF22_004098</name>
</gene>
<dbReference type="PANTHER" id="PTHR42535">
    <property type="entry name" value="OOKINETE PROTEIN, PUTATIVE-RELATED"/>
    <property type="match status" value="1"/>
</dbReference>
<dbReference type="InterPro" id="IPR013320">
    <property type="entry name" value="ConA-like_dom_sf"/>
</dbReference>
<feature type="signal peptide" evidence="8">
    <location>
        <begin position="1"/>
        <end position="21"/>
    </location>
</feature>
<dbReference type="PANTHER" id="PTHR42535:SF2">
    <property type="entry name" value="CHROMOSOME UNDETERMINED SCAFFOLD_146, WHOLE GENOME SHOTGUN SEQUENCE"/>
    <property type="match status" value="1"/>
</dbReference>
<dbReference type="InterPro" id="IPR006558">
    <property type="entry name" value="LamG-like"/>
</dbReference>
<dbReference type="AlphaFoldDB" id="A0A841JQ16"/>
<evidence type="ECO:0000256" key="5">
    <source>
        <dbReference type="ARBA" id="ARBA00023157"/>
    </source>
</evidence>
<keyword evidence="5" id="KW-1015">Disulfide bond</keyword>
<reference evidence="10 11" key="1">
    <citation type="submission" date="2020-08" db="EMBL/GenBank/DDBJ databases">
        <title>Genomic Encyclopedia of Type Strains, Phase IV (KMG-V): Genome sequencing to study the core and pangenomes of soil and plant-associated prokaryotes.</title>
        <authorList>
            <person name="Whitman W."/>
        </authorList>
    </citation>
    <scope>NUCLEOTIDE SEQUENCE [LARGE SCALE GENOMIC DNA]</scope>
    <source>
        <strain evidence="10 11">MP601</strain>
    </source>
</reference>
<keyword evidence="3 8" id="KW-0732">Signal</keyword>
<dbReference type="EC" id="3.2.1.96" evidence="2"/>
<proteinExistence type="inferred from homology"/>
<comment type="catalytic activity">
    <reaction evidence="7">
        <text>an N(4)-(oligosaccharide-(1-&gt;3)-[oligosaccharide-(1-&gt;6)]-beta-D-Man-(1-&gt;4)-beta-D-GlcNAc-(1-&gt;4)-alpha-D-GlcNAc)-L-asparaginyl-[protein] + H2O = an oligosaccharide-(1-&gt;3)-[oligosaccharide-(1-&gt;6)]-beta-D-Man-(1-&gt;4)-D-GlcNAc + N(4)-(N-acetyl-beta-D-glucosaminyl)-L-asparaginyl-[protein]</text>
        <dbReference type="Rhea" id="RHEA:73067"/>
        <dbReference type="Rhea" id="RHEA-COMP:12603"/>
        <dbReference type="Rhea" id="RHEA-COMP:18176"/>
        <dbReference type="ChEBI" id="CHEBI:15377"/>
        <dbReference type="ChEBI" id="CHEBI:132248"/>
        <dbReference type="ChEBI" id="CHEBI:192714"/>
        <dbReference type="ChEBI" id="CHEBI:192715"/>
        <dbReference type="EC" id="3.2.1.96"/>
    </reaction>
</comment>
<evidence type="ECO:0000256" key="7">
    <source>
        <dbReference type="ARBA" id="ARBA00034414"/>
    </source>
</evidence>
<dbReference type="PROSITE" id="PS01095">
    <property type="entry name" value="GH18_1"/>
    <property type="match status" value="1"/>
</dbReference>